<dbReference type="AlphaFoldDB" id="A0ABC8RKI6"/>
<reference evidence="1 2" key="1">
    <citation type="submission" date="2024-02" db="EMBL/GenBank/DDBJ databases">
        <authorList>
            <person name="Vignale AGUSTIN F."/>
            <person name="Sosa J E."/>
            <person name="Modenutti C."/>
        </authorList>
    </citation>
    <scope>NUCLEOTIDE SEQUENCE [LARGE SCALE GENOMIC DNA]</scope>
</reference>
<dbReference type="EMBL" id="CAUOFW020001469">
    <property type="protein sequence ID" value="CAK9145238.1"/>
    <property type="molecule type" value="Genomic_DNA"/>
</dbReference>
<evidence type="ECO:0000313" key="1">
    <source>
        <dbReference type="EMBL" id="CAK9145238.1"/>
    </source>
</evidence>
<keyword evidence="2" id="KW-1185">Reference proteome</keyword>
<sequence>MVPDWASFRILLRNSVEVNVWPVSYKGQGANLITVNFIAALRVGGKCYCIKKPLVKEKSLDLTRDRFYINKALVVFDCLLRFRPLIHRSSNLGFLQFLRERSRIIFVTSSFGALSALNI</sequence>
<evidence type="ECO:0000313" key="2">
    <source>
        <dbReference type="Proteomes" id="UP001642360"/>
    </source>
</evidence>
<accession>A0ABC8RKI6</accession>
<dbReference type="Proteomes" id="UP001642360">
    <property type="component" value="Unassembled WGS sequence"/>
</dbReference>
<name>A0ABC8RKI6_9AQUA</name>
<organism evidence="1 2">
    <name type="scientific">Ilex paraguariensis</name>
    <name type="common">yerba mate</name>
    <dbReference type="NCBI Taxonomy" id="185542"/>
    <lineage>
        <taxon>Eukaryota</taxon>
        <taxon>Viridiplantae</taxon>
        <taxon>Streptophyta</taxon>
        <taxon>Embryophyta</taxon>
        <taxon>Tracheophyta</taxon>
        <taxon>Spermatophyta</taxon>
        <taxon>Magnoliopsida</taxon>
        <taxon>eudicotyledons</taxon>
        <taxon>Gunneridae</taxon>
        <taxon>Pentapetalae</taxon>
        <taxon>asterids</taxon>
        <taxon>campanulids</taxon>
        <taxon>Aquifoliales</taxon>
        <taxon>Aquifoliaceae</taxon>
        <taxon>Ilex</taxon>
    </lineage>
</organism>
<comment type="caution">
    <text evidence="1">The sequence shown here is derived from an EMBL/GenBank/DDBJ whole genome shotgun (WGS) entry which is preliminary data.</text>
</comment>
<protein>
    <submittedName>
        <fullName evidence="1">Uncharacterized protein</fullName>
    </submittedName>
</protein>
<gene>
    <name evidence="1" type="ORF">ILEXP_LOCUS13034</name>
</gene>
<proteinExistence type="predicted"/>